<dbReference type="EMBL" id="VSSQ01003104">
    <property type="protein sequence ID" value="MPM19074.1"/>
    <property type="molecule type" value="Genomic_DNA"/>
</dbReference>
<evidence type="ECO:0000256" key="1">
    <source>
        <dbReference type="ARBA" id="ARBA00009518"/>
    </source>
</evidence>
<keyword evidence="5" id="KW-0255">Endonuclease</keyword>
<dbReference type="SUPFAM" id="SSF53098">
    <property type="entry name" value="Ribonuclease H-like"/>
    <property type="match status" value="1"/>
</dbReference>
<evidence type="ECO:0000256" key="10">
    <source>
        <dbReference type="ARBA" id="ARBA00023172"/>
    </source>
</evidence>
<accession>A0A644XYG3</accession>
<dbReference type="PRINTS" id="PR00696">
    <property type="entry name" value="RSOLVASERUVC"/>
</dbReference>
<sequence>MNQERTILGIDPGTQLIGWGVIRVINNRPLFVAMGVVSLKSNKDHFARLGRIFEEISGLIKKYSPTEFAVESPFYGKNVQSMLKLGRAQGIAIAAALGAGLPVCEYAPRKIKLSITGKGAASKEQVSAVVRAILKVEQIPDSYDATDGLAAALCHFLSGSVPLEVRANDKSRKQNGRSRGWEDFLKSNPGRVK</sequence>
<dbReference type="AlphaFoldDB" id="A0A644XYG3"/>
<name>A0A644XYG3_9ZZZZ</name>
<dbReference type="CDD" id="cd16962">
    <property type="entry name" value="RuvC"/>
    <property type="match status" value="1"/>
</dbReference>
<keyword evidence="8" id="KW-0460">Magnesium</keyword>
<dbReference type="HAMAP" id="MF_00034">
    <property type="entry name" value="RuvC"/>
    <property type="match status" value="1"/>
</dbReference>
<dbReference type="Gene3D" id="3.30.420.10">
    <property type="entry name" value="Ribonuclease H-like superfamily/Ribonuclease H"/>
    <property type="match status" value="1"/>
</dbReference>
<dbReference type="PANTHER" id="PTHR30194">
    <property type="entry name" value="CROSSOVER JUNCTION ENDODEOXYRIBONUCLEASE RUVC"/>
    <property type="match status" value="1"/>
</dbReference>
<dbReference type="NCBIfam" id="TIGR00228">
    <property type="entry name" value="ruvC"/>
    <property type="match status" value="1"/>
</dbReference>
<dbReference type="GO" id="GO:0006281">
    <property type="term" value="P:DNA repair"/>
    <property type="evidence" value="ECO:0007669"/>
    <property type="project" value="UniProtKB-KW"/>
</dbReference>
<evidence type="ECO:0000256" key="12">
    <source>
        <dbReference type="SAM" id="MobiDB-lite"/>
    </source>
</evidence>
<evidence type="ECO:0000256" key="6">
    <source>
        <dbReference type="ARBA" id="ARBA00022763"/>
    </source>
</evidence>
<dbReference type="PROSITE" id="PS01321">
    <property type="entry name" value="RUVC"/>
    <property type="match status" value="1"/>
</dbReference>
<dbReference type="InterPro" id="IPR036397">
    <property type="entry name" value="RNaseH_sf"/>
</dbReference>
<evidence type="ECO:0000313" key="13">
    <source>
        <dbReference type="EMBL" id="MPM19074.1"/>
    </source>
</evidence>
<keyword evidence="3" id="KW-0540">Nuclease</keyword>
<evidence type="ECO:0000256" key="2">
    <source>
        <dbReference type="ARBA" id="ARBA00022490"/>
    </source>
</evidence>
<keyword evidence="9" id="KW-0238">DNA-binding</keyword>
<evidence type="ECO:0000256" key="5">
    <source>
        <dbReference type="ARBA" id="ARBA00022759"/>
    </source>
</evidence>
<dbReference type="InterPro" id="IPR012337">
    <property type="entry name" value="RNaseH-like_sf"/>
</dbReference>
<dbReference type="GO" id="GO:0003677">
    <property type="term" value="F:DNA binding"/>
    <property type="evidence" value="ECO:0007669"/>
    <property type="project" value="UniProtKB-KW"/>
</dbReference>
<evidence type="ECO:0000256" key="9">
    <source>
        <dbReference type="ARBA" id="ARBA00023125"/>
    </source>
</evidence>
<comment type="caution">
    <text evidence="13">The sequence shown here is derived from an EMBL/GenBank/DDBJ whole genome shotgun (WGS) entry which is preliminary data.</text>
</comment>
<keyword evidence="6" id="KW-0227">DNA damage</keyword>
<evidence type="ECO:0000256" key="3">
    <source>
        <dbReference type="ARBA" id="ARBA00022722"/>
    </source>
</evidence>
<dbReference type="GO" id="GO:0006310">
    <property type="term" value="P:DNA recombination"/>
    <property type="evidence" value="ECO:0007669"/>
    <property type="project" value="UniProtKB-KW"/>
</dbReference>
<dbReference type="InterPro" id="IPR002176">
    <property type="entry name" value="X-over_junc_endoDNase_RuvC"/>
</dbReference>
<keyword evidence="2" id="KW-0963">Cytoplasm</keyword>
<proteinExistence type="inferred from homology"/>
<dbReference type="FunFam" id="3.30.420.10:FF:000002">
    <property type="entry name" value="Crossover junction endodeoxyribonuclease RuvC"/>
    <property type="match status" value="1"/>
</dbReference>
<dbReference type="PANTHER" id="PTHR30194:SF3">
    <property type="entry name" value="CROSSOVER JUNCTION ENDODEOXYRIBONUCLEASE RUVC"/>
    <property type="match status" value="1"/>
</dbReference>
<dbReference type="EC" id="3.1.22.4" evidence="13"/>
<comment type="similarity">
    <text evidence="1">Belongs to the RuvC family.</text>
</comment>
<keyword evidence="4" id="KW-0479">Metal-binding</keyword>
<evidence type="ECO:0000256" key="11">
    <source>
        <dbReference type="ARBA" id="ARBA00023204"/>
    </source>
</evidence>
<evidence type="ECO:0000256" key="8">
    <source>
        <dbReference type="ARBA" id="ARBA00022842"/>
    </source>
</evidence>
<evidence type="ECO:0000256" key="4">
    <source>
        <dbReference type="ARBA" id="ARBA00022723"/>
    </source>
</evidence>
<keyword evidence="11" id="KW-0234">DNA repair</keyword>
<dbReference type="Pfam" id="PF02075">
    <property type="entry name" value="RuvC"/>
    <property type="match status" value="1"/>
</dbReference>
<dbReference type="GO" id="GO:0008821">
    <property type="term" value="F:crossover junction DNA endonuclease activity"/>
    <property type="evidence" value="ECO:0007669"/>
    <property type="project" value="InterPro"/>
</dbReference>
<reference evidence="13" key="1">
    <citation type="submission" date="2019-08" db="EMBL/GenBank/DDBJ databases">
        <authorList>
            <person name="Kucharzyk K."/>
            <person name="Murdoch R.W."/>
            <person name="Higgins S."/>
            <person name="Loffler F."/>
        </authorList>
    </citation>
    <scope>NUCLEOTIDE SEQUENCE</scope>
</reference>
<gene>
    <name evidence="13" type="primary">ruvC_18</name>
    <name evidence="13" type="ORF">SDC9_65492</name>
</gene>
<keyword evidence="10" id="KW-0233">DNA recombination</keyword>
<organism evidence="13">
    <name type="scientific">bioreactor metagenome</name>
    <dbReference type="NCBI Taxonomy" id="1076179"/>
    <lineage>
        <taxon>unclassified sequences</taxon>
        <taxon>metagenomes</taxon>
        <taxon>ecological metagenomes</taxon>
    </lineage>
</organism>
<protein>
    <submittedName>
        <fullName evidence="13">Crossover junction endodeoxyribonuclease RuvC</fullName>
        <ecNumber evidence="13">3.1.22.4</ecNumber>
    </submittedName>
</protein>
<keyword evidence="7 13" id="KW-0378">Hydrolase</keyword>
<feature type="region of interest" description="Disordered" evidence="12">
    <location>
        <begin position="168"/>
        <end position="193"/>
    </location>
</feature>
<dbReference type="GO" id="GO:0046872">
    <property type="term" value="F:metal ion binding"/>
    <property type="evidence" value="ECO:0007669"/>
    <property type="project" value="UniProtKB-KW"/>
</dbReference>
<dbReference type="InterPro" id="IPR020563">
    <property type="entry name" value="X-over_junc_endoDNase_Mg_BS"/>
</dbReference>
<evidence type="ECO:0000256" key="7">
    <source>
        <dbReference type="ARBA" id="ARBA00022801"/>
    </source>
</evidence>